<dbReference type="EMBL" id="WHOA01000030">
    <property type="protein sequence ID" value="NOU70723.1"/>
    <property type="molecule type" value="Genomic_DNA"/>
</dbReference>
<sequence>MDMVILYSVWIITIVLLVIFIKRKNSIRAQVSFLFMQIPSWLFGAWVVQKGLIEYPAGFLKTVYKSSFTFEFFVFPSVSAIFNVHFPQDKTWFVKSIYILSFPTAITILEVNLVKYTQLIKYLNWAWYWSFITLTFTLLISYGYYLWFFKKIKKMYDHP</sequence>
<protein>
    <submittedName>
        <fullName evidence="2">Uncharacterized protein</fullName>
    </submittedName>
</protein>
<keyword evidence="1" id="KW-0472">Membrane</keyword>
<evidence type="ECO:0000313" key="2">
    <source>
        <dbReference type="EMBL" id="NOU70723.1"/>
    </source>
</evidence>
<comment type="caution">
    <text evidence="2">The sequence shown here is derived from an EMBL/GenBank/DDBJ whole genome shotgun (WGS) entry which is preliminary data.</text>
</comment>
<feature type="transmembrane region" description="Helical" evidence="1">
    <location>
        <begin position="6"/>
        <end position="22"/>
    </location>
</feature>
<accession>A0ABX1XQ98</accession>
<dbReference type="RefSeq" id="WP_171641418.1">
    <property type="nucleotide sequence ID" value="NZ_WHOA01000030.1"/>
</dbReference>
<dbReference type="Proteomes" id="UP000616779">
    <property type="component" value="Unassembled WGS sequence"/>
</dbReference>
<dbReference type="InterPro" id="IPR048147">
    <property type="entry name" value="CBO0543-like"/>
</dbReference>
<evidence type="ECO:0000256" key="1">
    <source>
        <dbReference type="SAM" id="Phobius"/>
    </source>
</evidence>
<reference evidence="2 3" key="1">
    <citation type="submission" date="2019-10" db="EMBL/GenBank/DDBJ databases">
        <title>Description of Paenibacillus terrestris sp. nov.</title>
        <authorList>
            <person name="Carlier A."/>
            <person name="Qi S."/>
        </authorList>
    </citation>
    <scope>NUCLEOTIDE SEQUENCE [LARGE SCALE GENOMIC DNA]</scope>
    <source>
        <strain evidence="2 3">LMG 31458</strain>
    </source>
</reference>
<keyword evidence="1" id="KW-0812">Transmembrane</keyword>
<organism evidence="2 3">
    <name type="scientific">Paenibacillus phytorum</name>
    <dbReference type="NCBI Taxonomy" id="2654977"/>
    <lineage>
        <taxon>Bacteria</taxon>
        <taxon>Bacillati</taxon>
        <taxon>Bacillota</taxon>
        <taxon>Bacilli</taxon>
        <taxon>Bacillales</taxon>
        <taxon>Paenibacillaceae</taxon>
        <taxon>Paenibacillus</taxon>
    </lineage>
</organism>
<proteinExistence type="predicted"/>
<gene>
    <name evidence="2" type="ORF">GC098_04650</name>
</gene>
<feature type="transmembrane region" description="Helical" evidence="1">
    <location>
        <begin position="126"/>
        <end position="147"/>
    </location>
</feature>
<keyword evidence="1" id="KW-1133">Transmembrane helix</keyword>
<name>A0ABX1XQ98_9BACL</name>
<dbReference type="NCBIfam" id="NF041644">
    <property type="entry name" value="CBO0543_fam"/>
    <property type="match status" value="1"/>
</dbReference>
<feature type="transmembrane region" description="Helical" evidence="1">
    <location>
        <begin position="68"/>
        <end position="85"/>
    </location>
</feature>
<feature type="transmembrane region" description="Helical" evidence="1">
    <location>
        <begin position="29"/>
        <end position="48"/>
    </location>
</feature>
<feature type="transmembrane region" description="Helical" evidence="1">
    <location>
        <begin position="97"/>
        <end position="114"/>
    </location>
</feature>
<evidence type="ECO:0000313" key="3">
    <source>
        <dbReference type="Proteomes" id="UP000616779"/>
    </source>
</evidence>
<keyword evidence="3" id="KW-1185">Reference proteome</keyword>